<dbReference type="GO" id="GO:0036503">
    <property type="term" value="P:ERAD pathway"/>
    <property type="evidence" value="ECO:0007669"/>
    <property type="project" value="TreeGrafter"/>
</dbReference>
<dbReference type="PROSITE" id="PS00023">
    <property type="entry name" value="FN2_1"/>
    <property type="match status" value="1"/>
</dbReference>
<dbReference type="FunFam" id="1.25.40.10:FF:000193">
    <property type="entry name" value="protein sel-1 homolog 1 isoform X1"/>
    <property type="match status" value="1"/>
</dbReference>
<evidence type="ECO:0000313" key="10">
    <source>
        <dbReference type="Proteomes" id="UP000618051"/>
    </source>
</evidence>
<dbReference type="PRINTS" id="PR00013">
    <property type="entry name" value="FNTYPEII"/>
</dbReference>
<keyword evidence="1" id="KW-0677">Repeat</keyword>
<keyword evidence="6" id="KW-1133">Transmembrane helix</keyword>
<evidence type="ECO:0000256" key="1">
    <source>
        <dbReference type="ARBA" id="ARBA00022737"/>
    </source>
</evidence>
<keyword evidence="6" id="KW-0472">Membrane</keyword>
<dbReference type="InterPro" id="IPR050767">
    <property type="entry name" value="Sel1_AlgK"/>
</dbReference>
<name>A0A835TWI6_9PASS</name>
<reference evidence="9" key="3">
    <citation type="submission" date="2022-01" db="EMBL/GenBank/DDBJ databases">
        <authorList>
            <person name="Rubenstein D.R."/>
        </authorList>
    </citation>
    <scope>NUCLEOTIDE SEQUENCE</scope>
    <source>
        <strain evidence="9">SS15</strain>
        <tissue evidence="9">Liver</tissue>
    </source>
</reference>
<feature type="transmembrane region" description="Helical" evidence="6">
    <location>
        <begin position="648"/>
        <end position="666"/>
    </location>
</feature>
<protein>
    <recommendedName>
        <fullName evidence="7">Fibronectin type-II domain-containing protein</fullName>
    </recommendedName>
</protein>
<dbReference type="GO" id="GO:0031012">
    <property type="term" value="C:extracellular matrix"/>
    <property type="evidence" value="ECO:0007669"/>
    <property type="project" value="UniProtKB-ARBA"/>
</dbReference>
<dbReference type="FunFam" id="1.25.40.10:FF:000208">
    <property type="entry name" value="Protein sel-1 homolog 1"/>
    <property type="match status" value="1"/>
</dbReference>
<feature type="compositionally biased region" description="Acidic residues" evidence="5">
    <location>
        <begin position="1"/>
        <end position="11"/>
    </location>
</feature>
<dbReference type="EMBL" id="JADDUC010000058">
    <property type="protein sequence ID" value="KAG0120855.1"/>
    <property type="molecule type" value="Genomic_DNA"/>
</dbReference>
<sequence length="754" mass="83893">MCNEEGNQDESLESKTLSAEDQVKDHSTGTRVVAGQIFLESGKSDSQSENEENFQSQEEEKENSLEELNSLEMSNLLNKDLEEAEIQSPVLTAIGGTADGEPCHFPFLFMEKEYAECTADGREDGRLWCATTYDYKKDQKWGFCESEEQSNKRRQMQEAEDVYQIGMKILNESSKKAQKKVAYQYLLKAADMNHTKAMEKVSYALLFGDYLKQNIQSSKELFEKLTEEGSPKGQMALVYYTFGALGGNLIAHMILGYRYWAGIGVLQSCESALTHYRLVANHVASDISLTGGTVVQRIRLADEVENPGMASGMLEEDLIQYYQFLAEKGDVQAQVGPLLHTVQEGRMLTERAFEYFNQAANAGNSHAMAFLGKMYSEGSDVVPQSNETALQYFKKAADMGNPVGQSGLGMAYLYGRGVPVGGHILAFYNLAQMHATGTGVMRSCHTAVELFKNVCERGRWSERLMTAYNSYKDGDSNSAVVQYLLLAEQGYEVAQSNAAFILDQKEASIVGENETYPRALLHWNRAASQGYTVARIKLGDYHFYGFGTDVDYETAFIHYRLASEQQHSAQAMFNLGYMHEKGLGIKQDIHLAKRFYDMAAEASPDAQVPVFLALCKLGVIYSFQYIREINIREVFSHIDMDQLLGPEWDLYLMTIIALLLGTIIAYRQRQHQAIPRPAGLRPAPPLAGTRVSALGHAISPACATGTLGFGSSVLCDVCPHTALHQENPFETISQSPLLIKVVVVLFIANVKRAH</sequence>
<feature type="disulfide bond" evidence="4">
    <location>
        <begin position="117"/>
        <end position="144"/>
    </location>
</feature>
<accession>A0A835TWI6</accession>
<dbReference type="PANTHER" id="PTHR11102:SF147">
    <property type="entry name" value="SEL1L ADAPTOR SUBUNIT OF ERAD E3 UBIQUITIN LIGASE"/>
    <property type="match status" value="1"/>
</dbReference>
<dbReference type="SMART" id="SM00671">
    <property type="entry name" value="SEL1"/>
    <property type="match status" value="8"/>
</dbReference>
<dbReference type="CDD" id="cd00062">
    <property type="entry name" value="FN2"/>
    <property type="match status" value="1"/>
</dbReference>
<organism evidence="8">
    <name type="scientific">Lamprotornis superbus</name>
    <dbReference type="NCBI Taxonomy" id="245042"/>
    <lineage>
        <taxon>Eukaryota</taxon>
        <taxon>Metazoa</taxon>
        <taxon>Chordata</taxon>
        <taxon>Craniata</taxon>
        <taxon>Vertebrata</taxon>
        <taxon>Euteleostomi</taxon>
        <taxon>Archelosauria</taxon>
        <taxon>Archosauria</taxon>
        <taxon>Dinosauria</taxon>
        <taxon>Saurischia</taxon>
        <taxon>Theropoda</taxon>
        <taxon>Coelurosauria</taxon>
        <taxon>Aves</taxon>
        <taxon>Neognathae</taxon>
        <taxon>Neoaves</taxon>
        <taxon>Telluraves</taxon>
        <taxon>Australaves</taxon>
        <taxon>Passeriformes</taxon>
        <taxon>Sturnidae</taxon>
        <taxon>Lamprotornis</taxon>
    </lineage>
</organism>
<dbReference type="Proteomes" id="UP000618051">
    <property type="component" value="Unassembled WGS sequence"/>
</dbReference>
<dbReference type="PROSITE" id="PS51092">
    <property type="entry name" value="FN2_2"/>
    <property type="match status" value="1"/>
</dbReference>
<reference evidence="8" key="1">
    <citation type="submission" date="2020-10" db="EMBL/GenBank/DDBJ databases">
        <title>Feather gene expression reveals the developmental basis of iridescence in African starlings.</title>
        <authorList>
            <person name="Rubenstein D.R."/>
        </authorList>
    </citation>
    <scope>NUCLEOTIDE SEQUENCE</scope>
    <source>
        <strain evidence="8">SS15</strain>
        <tissue evidence="8">Liver</tissue>
    </source>
</reference>
<feature type="domain" description="Fibronectin type-II" evidence="7">
    <location>
        <begin position="98"/>
        <end position="146"/>
    </location>
</feature>
<dbReference type="InterPro" id="IPR000562">
    <property type="entry name" value="FN_type2_dom"/>
</dbReference>
<dbReference type="Gene3D" id="2.10.10.10">
    <property type="entry name" value="Fibronectin, type II, collagen-binding"/>
    <property type="match status" value="1"/>
</dbReference>
<evidence type="ECO:0000256" key="5">
    <source>
        <dbReference type="SAM" id="MobiDB-lite"/>
    </source>
</evidence>
<dbReference type="InterPro" id="IPR011990">
    <property type="entry name" value="TPR-like_helical_dom_sf"/>
</dbReference>
<feature type="disulfide bond" evidence="4">
    <location>
        <begin position="103"/>
        <end position="129"/>
    </location>
</feature>
<dbReference type="SMART" id="SM00059">
    <property type="entry name" value="FN2"/>
    <property type="match status" value="1"/>
</dbReference>
<comment type="similarity">
    <text evidence="3">Belongs to the sel-1 family.</text>
</comment>
<gene>
    <name evidence="9" type="ORF">IHE44_0013761</name>
    <name evidence="8" type="ORF">IHE44_012023</name>
</gene>
<evidence type="ECO:0000313" key="9">
    <source>
        <dbReference type="EMBL" id="KAI1237676.1"/>
    </source>
</evidence>
<feature type="compositionally biased region" description="Acidic residues" evidence="5">
    <location>
        <begin position="48"/>
        <end position="61"/>
    </location>
</feature>
<dbReference type="Gene3D" id="1.25.40.10">
    <property type="entry name" value="Tetratricopeptide repeat domain"/>
    <property type="match status" value="3"/>
</dbReference>
<evidence type="ECO:0000256" key="4">
    <source>
        <dbReference type="PROSITE-ProRule" id="PRU00479"/>
    </source>
</evidence>
<evidence type="ECO:0000256" key="6">
    <source>
        <dbReference type="SAM" id="Phobius"/>
    </source>
</evidence>
<dbReference type="EMBL" id="JADDUC020000007">
    <property type="protein sequence ID" value="KAI1237676.1"/>
    <property type="molecule type" value="Genomic_DNA"/>
</dbReference>
<feature type="region of interest" description="Disordered" evidence="5">
    <location>
        <begin position="1"/>
        <end position="66"/>
    </location>
</feature>
<comment type="caution">
    <text evidence="8">The sequence shown here is derived from an EMBL/GenBank/DDBJ whole genome shotgun (WGS) entry which is preliminary data.</text>
</comment>
<evidence type="ECO:0000256" key="2">
    <source>
        <dbReference type="ARBA" id="ARBA00023157"/>
    </source>
</evidence>
<evidence type="ECO:0000259" key="7">
    <source>
        <dbReference type="PROSITE" id="PS51092"/>
    </source>
</evidence>
<dbReference type="Pfam" id="PF08238">
    <property type="entry name" value="Sel1"/>
    <property type="match status" value="9"/>
</dbReference>
<dbReference type="AlphaFoldDB" id="A0A835TWI6"/>
<dbReference type="FunFam" id="2.10.10.10:FF:000001">
    <property type="entry name" value="Fibronectin 1a isoform 1"/>
    <property type="match status" value="1"/>
</dbReference>
<dbReference type="SUPFAM" id="SSF81901">
    <property type="entry name" value="HCP-like"/>
    <property type="match status" value="3"/>
</dbReference>
<reference evidence="9 10" key="2">
    <citation type="journal article" date="2021" name="J. Hered.">
        <title>Feather Gene Expression Elucidates the Developmental Basis of Plumage Iridescence in African Starlings.</title>
        <authorList>
            <person name="Rubenstein D.R."/>
            <person name="Corvelo A."/>
            <person name="MacManes M.D."/>
            <person name="Maia R."/>
            <person name="Narzisi G."/>
            <person name="Rousaki A."/>
            <person name="Vandenabeele P."/>
            <person name="Shawkey M.D."/>
            <person name="Solomon J."/>
        </authorList>
    </citation>
    <scope>NUCLEOTIDE SEQUENCE [LARGE SCALE GENOMIC DNA]</scope>
    <source>
        <strain evidence="9">SS15</strain>
    </source>
</reference>
<dbReference type="SUPFAM" id="SSF57440">
    <property type="entry name" value="Kringle-like"/>
    <property type="match status" value="1"/>
</dbReference>
<dbReference type="InterPro" id="IPR036943">
    <property type="entry name" value="FN_type2_sf"/>
</dbReference>
<dbReference type="GO" id="GO:0005789">
    <property type="term" value="C:endoplasmic reticulum membrane"/>
    <property type="evidence" value="ECO:0007669"/>
    <property type="project" value="TreeGrafter"/>
</dbReference>
<proteinExistence type="inferred from homology"/>
<keyword evidence="6" id="KW-0812">Transmembrane</keyword>
<evidence type="ECO:0000313" key="8">
    <source>
        <dbReference type="EMBL" id="KAG0120855.1"/>
    </source>
</evidence>
<dbReference type="OrthoDB" id="27934at2759"/>
<keyword evidence="2 4" id="KW-1015">Disulfide bond</keyword>
<evidence type="ECO:0000256" key="3">
    <source>
        <dbReference type="ARBA" id="ARBA00038101"/>
    </source>
</evidence>
<dbReference type="PANTHER" id="PTHR11102">
    <property type="entry name" value="SEL-1-LIKE PROTEIN"/>
    <property type="match status" value="1"/>
</dbReference>
<dbReference type="Pfam" id="PF00040">
    <property type="entry name" value="fn2"/>
    <property type="match status" value="1"/>
</dbReference>
<dbReference type="InterPro" id="IPR013806">
    <property type="entry name" value="Kringle-like"/>
</dbReference>
<dbReference type="InterPro" id="IPR006597">
    <property type="entry name" value="Sel1-like"/>
</dbReference>
<keyword evidence="10" id="KW-1185">Reference proteome</keyword>